<reference evidence="2 3" key="1">
    <citation type="journal article" date="2019" name="Sci. Rep.">
        <title>Nanopore sequencing improves the draft genome of the human pathogenic amoeba Naegleria fowleri.</title>
        <authorList>
            <person name="Liechti N."/>
            <person name="Schurch N."/>
            <person name="Bruggmann R."/>
            <person name="Wittwer M."/>
        </authorList>
    </citation>
    <scope>NUCLEOTIDE SEQUENCE [LARGE SCALE GENOMIC DNA]</scope>
    <source>
        <strain evidence="2 3">ATCC 30894</strain>
    </source>
</reference>
<feature type="compositionally biased region" description="Low complexity" evidence="1">
    <location>
        <begin position="411"/>
        <end position="432"/>
    </location>
</feature>
<dbReference type="RefSeq" id="XP_044559294.1">
    <property type="nucleotide sequence ID" value="XM_044710268.1"/>
</dbReference>
<proteinExistence type="predicted"/>
<dbReference type="CDD" id="cd23767">
    <property type="entry name" value="IQCD"/>
    <property type="match status" value="1"/>
</dbReference>
<feature type="region of interest" description="Disordered" evidence="1">
    <location>
        <begin position="391"/>
        <end position="542"/>
    </location>
</feature>
<comment type="caution">
    <text evidence="2">The sequence shown here is derived from an EMBL/GenBank/DDBJ whole genome shotgun (WGS) entry which is preliminary data.</text>
</comment>
<dbReference type="VEuPathDB" id="AmoebaDB:FDP41_006613"/>
<feature type="compositionally biased region" description="Basic and acidic residues" evidence="1">
    <location>
        <begin position="478"/>
        <end position="491"/>
    </location>
</feature>
<feature type="compositionally biased region" description="Low complexity" evidence="1">
    <location>
        <begin position="496"/>
        <end position="514"/>
    </location>
</feature>
<dbReference type="VEuPathDB" id="AmoebaDB:NF0058160"/>
<gene>
    <name evidence="2" type="ORF">FDP41_006613</name>
</gene>
<dbReference type="Proteomes" id="UP000444721">
    <property type="component" value="Unassembled WGS sequence"/>
</dbReference>
<dbReference type="VEuPathDB" id="AmoebaDB:NfTy_088680"/>
<evidence type="ECO:0000313" key="3">
    <source>
        <dbReference type="Proteomes" id="UP000444721"/>
    </source>
</evidence>
<feature type="compositionally biased region" description="Basic and acidic residues" evidence="1">
    <location>
        <begin position="391"/>
        <end position="404"/>
    </location>
</feature>
<feature type="compositionally biased region" description="Basic and acidic residues" evidence="1">
    <location>
        <begin position="28"/>
        <end position="38"/>
    </location>
</feature>
<dbReference type="AlphaFoldDB" id="A0A6A5BJJ0"/>
<feature type="compositionally biased region" description="Polar residues" evidence="1">
    <location>
        <begin position="84"/>
        <end position="136"/>
    </location>
</feature>
<accession>A0A6A5BJJ0</accession>
<dbReference type="SUPFAM" id="SSF48452">
    <property type="entry name" value="TPR-like"/>
    <property type="match status" value="1"/>
</dbReference>
<dbReference type="OrthoDB" id="2148418at2759"/>
<dbReference type="GeneID" id="68113831"/>
<dbReference type="InterPro" id="IPR000048">
    <property type="entry name" value="IQ_motif_EF-hand-BS"/>
</dbReference>
<feature type="compositionally biased region" description="Polar residues" evidence="1">
    <location>
        <begin position="1"/>
        <end position="11"/>
    </location>
</feature>
<feature type="compositionally biased region" description="Basic and acidic residues" evidence="1">
    <location>
        <begin position="69"/>
        <end position="83"/>
    </location>
</feature>
<dbReference type="Pfam" id="PF00612">
    <property type="entry name" value="IQ"/>
    <property type="match status" value="1"/>
</dbReference>
<name>A0A6A5BJJ0_NAEFO</name>
<dbReference type="InterPro" id="IPR011990">
    <property type="entry name" value="TPR-like_helical_dom_sf"/>
</dbReference>
<evidence type="ECO:0000256" key="1">
    <source>
        <dbReference type="SAM" id="MobiDB-lite"/>
    </source>
</evidence>
<dbReference type="Gene3D" id="1.25.40.10">
    <property type="entry name" value="Tetratricopeptide repeat domain"/>
    <property type="match status" value="1"/>
</dbReference>
<feature type="compositionally biased region" description="Low complexity" evidence="1">
    <location>
        <begin position="39"/>
        <end position="52"/>
    </location>
</feature>
<feature type="region of interest" description="Disordered" evidence="1">
    <location>
        <begin position="1"/>
        <end position="55"/>
    </location>
</feature>
<protein>
    <recommendedName>
        <fullName evidence="4">MalT-like TPR region domain-containing protein</fullName>
    </recommendedName>
</protein>
<sequence length="677" mass="77043">MPPYNSKQQLPQEDLSLKDLSGGRRFHRESIGRSDSSDRLNNSSNINNNSLSPFENVHEPIEEIGEEKKDEQFHDEVGGEKEQLNQPSRSRGNDLNFQNSSMLSDNNNQENSTTATTLNQPPRSLQNTANSALNNSSYPFSRTSLVENSVHLDEQRKREIFMLYDLYSKEKQRGNEFKSLQFLEQYLTTYFRSTPEDQLSTEELEHLRKLTEKFVVKCNVIAMDFLTNQKNTNMCKTCLDKAKNIIELYGTSIFKDEEEKRTKLLVSTLSNFSVFYKECGNLEKALQALNLAQKAETHFNASLELNFCAVLSQMNRHEEALNHGLEALRQLELFKKLNRIKHNIASCNETLIIAFYNVAVEYEHLKQSSSAMDYYSKGFALSLEVLGSEHPTTKRLRDSLEKFRSRNLVKNNNTSNNTSTMNAETSNNNNNTPKISSRTSSLMSGIRKVKPPSAGSSSTNSSQKTSSSGGTSSSGNRSSDHFQETIADKRRTQSTNLSLNSSLVSIPPTSKSTPPGGGSLNHSFRRSYRKAPVPPQKPVPLTENNLELHNKISTLHFYATLIQKVFRGYWARKKLRQERSIRYSYRPIKDVELMYETFLLNHERLCREKLKRSSLKCRPVPSATLSEDKIHKVRQNRSLVARPPSPPKVDTLSSKTKILVNDITSTLKQLEKVLQNE</sequence>
<feature type="compositionally biased region" description="Low complexity" evidence="1">
    <location>
        <begin position="453"/>
        <end position="477"/>
    </location>
</feature>
<feature type="region of interest" description="Disordered" evidence="1">
    <location>
        <begin position="69"/>
        <end position="136"/>
    </location>
</feature>
<evidence type="ECO:0000313" key="2">
    <source>
        <dbReference type="EMBL" id="KAF0974581.1"/>
    </source>
</evidence>
<dbReference type="EMBL" id="VFQX01000052">
    <property type="protein sequence ID" value="KAF0974581.1"/>
    <property type="molecule type" value="Genomic_DNA"/>
</dbReference>
<evidence type="ECO:0008006" key="4">
    <source>
        <dbReference type="Google" id="ProtNLM"/>
    </source>
</evidence>
<feature type="compositionally biased region" description="Polar residues" evidence="1">
    <location>
        <begin position="433"/>
        <end position="443"/>
    </location>
</feature>
<keyword evidence="3" id="KW-1185">Reference proteome</keyword>
<organism evidence="2 3">
    <name type="scientific">Naegleria fowleri</name>
    <name type="common">Brain eating amoeba</name>
    <dbReference type="NCBI Taxonomy" id="5763"/>
    <lineage>
        <taxon>Eukaryota</taxon>
        <taxon>Discoba</taxon>
        <taxon>Heterolobosea</taxon>
        <taxon>Tetramitia</taxon>
        <taxon>Eutetramitia</taxon>
        <taxon>Vahlkampfiidae</taxon>
        <taxon>Naegleria</taxon>
    </lineage>
</organism>
<dbReference type="PROSITE" id="PS50096">
    <property type="entry name" value="IQ"/>
    <property type="match status" value="1"/>
</dbReference>